<gene>
    <name evidence="2" type="ORF">A3K52_00435</name>
</gene>
<dbReference type="Gene3D" id="3.90.550.10">
    <property type="entry name" value="Spore Coat Polysaccharide Biosynthesis Protein SpsA, Chain A"/>
    <property type="match status" value="1"/>
</dbReference>
<evidence type="ECO:0000313" key="3">
    <source>
        <dbReference type="Proteomes" id="UP000177050"/>
    </source>
</evidence>
<dbReference type="AlphaFoldDB" id="A0A1F7KZN0"/>
<dbReference type="Proteomes" id="UP000177050">
    <property type="component" value="Unassembled WGS sequence"/>
</dbReference>
<organism evidence="2 3">
    <name type="scientific">Candidatus Roizmanbacteria bacterium RIFOXYD1_FULL_38_12</name>
    <dbReference type="NCBI Taxonomy" id="1802093"/>
    <lineage>
        <taxon>Bacteria</taxon>
        <taxon>Candidatus Roizmaniibacteriota</taxon>
    </lineage>
</organism>
<accession>A0A1F7KZN0</accession>
<proteinExistence type="predicted"/>
<dbReference type="InterPro" id="IPR029044">
    <property type="entry name" value="Nucleotide-diphossugar_trans"/>
</dbReference>
<dbReference type="PANTHER" id="PTHR43685:SF2">
    <property type="entry name" value="GLYCOSYLTRANSFERASE 2-LIKE DOMAIN-CONTAINING PROTEIN"/>
    <property type="match status" value="1"/>
</dbReference>
<dbReference type="InterPro" id="IPR001173">
    <property type="entry name" value="Glyco_trans_2-like"/>
</dbReference>
<dbReference type="PANTHER" id="PTHR43685">
    <property type="entry name" value="GLYCOSYLTRANSFERASE"/>
    <property type="match status" value="1"/>
</dbReference>
<comment type="caution">
    <text evidence="2">The sequence shown here is derived from an EMBL/GenBank/DDBJ whole genome shotgun (WGS) entry which is preliminary data.</text>
</comment>
<feature type="domain" description="Glycosyltransferase 2-like" evidence="1">
    <location>
        <begin position="6"/>
        <end position="120"/>
    </location>
</feature>
<protein>
    <recommendedName>
        <fullName evidence="1">Glycosyltransferase 2-like domain-containing protein</fullName>
    </recommendedName>
</protein>
<name>A0A1F7KZN0_9BACT</name>
<evidence type="ECO:0000259" key="1">
    <source>
        <dbReference type="Pfam" id="PF00535"/>
    </source>
</evidence>
<dbReference type="InterPro" id="IPR050834">
    <property type="entry name" value="Glycosyltransf_2"/>
</dbReference>
<reference evidence="2 3" key="1">
    <citation type="journal article" date="2016" name="Nat. Commun.">
        <title>Thousands of microbial genomes shed light on interconnected biogeochemical processes in an aquifer system.</title>
        <authorList>
            <person name="Anantharaman K."/>
            <person name="Brown C.T."/>
            <person name="Hug L.A."/>
            <person name="Sharon I."/>
            <person name="Castelle C.J."/>
            <person name="Probst A.J."/>
            <person name="Thomas B.C."/>
            <person name="Singh A."/>
            <person name="Wilkins M.J."/>
            <person name="Karaoz U."/>
            <person name="Brodie E.L."/>
            <person name="Williams K.H."/>
            <person name="Hubbard S.S."/>
            <person name="Banfield J.F."/>
        </authorList>
    </citation>
    <scope>NUCLEOTIDE SEQUENCE [LARGE SCALE GENOMIC DNA]</scope>
</reference>
<dbReference type="EMBL" id="MGBR01000001">
    <property type="protein sequence ID" value="OGK73256.1"/>
    <property type="molecule type" value="Genomic_DNA"/>
</dbReference>
<dbReference type="Pfam" id="PF00535">
    <property type="entry name" value="Glycos_transf_2"/>
    <property type="match status" value="1"/>
</dbReference>
<sequence>MDIFFSVIIPSLNEEYRLPLLLESLALQTKGNFEVIVNDSGSKDRTKEFAQNLGAKLPSLRFITNPTKNVSAARNHGASIAKGKWLIFFDADVEVERDFIEKVEVHIKTNNLDALTVWNRPKTKNVKGVMTLALLNMSMTLFQKIKPAANGPCILIKKELFERLKGFDDTIFFGEDFDLIQRANKLGARFAVFPNPILYVSTRRFEKEGLFSSLFKSFKALFYQLIKGPIRTPIFEYEMGGQYYKKSQEK</sequence>
<evidence type="ECO:0000313" key="2">
    <source>
        <dbReference type="EMBL" id="OGK73256.1"/>
    </source>
</evidence>
<dbReference type="SUPFAM" id="SSF53448">
    <property type="entry name" value="Nucleotide-diphospho-sugar transferases"/>
    <property type="match status" value="1"/>
</dbReference>